<evidence type="ECO:0000256" key="4">
    <source>
        <dbReference type="ARBA" id="ARBA00022475"/>
    </source>
</evidence>
<organism evidence="11 12">
    <name type="scientific">Clostridium tetanomorphum</name>
    <dbReference type="NCBI Taxonomy" id="1553"/>
    <lineage>
        <taxon>Bacteria</taxon>
        <taxon>Bacillati</taxon>
        <taxon>Bacillota</taxon>
        <taxon>Clostridia</taxon>
        <taxon>Eubacteriales</taxon>
        <taxon>Clostridiaceae</taxon>
        <taxon>Clostridium</taxon>
    </lineage>
</organism>
<keyword evidence="12" id="KW-1185">Reference proteome</keyword>
<keyword evidence="9" id="KW-0472">Membrane</keyword>
<dbReference type="Gene3D" id="3.40.50.300">
    <property type="entry name" value="P-loop containing nucleotide triphosphate hydrolases"/>
    <property type="match status" value="2"/>
</dbReference>
<evidence type="ECO:0000256" key="5">
    <source>
        <dbReference type="ARBA" id="ARBA00022737"/>
    </source>
</evidence>
<dbReference type="PANTHER" id="PTHR43790">
    <property type="entry name" value="CARBOHYDRATE TRANSPORT ATP-BINDING PROTEIN MG119-RELATED"/>
    <property type="match status" value="1"/>
</dbReference>
<dbReference type="CDD" id="cd03215">
    <property type="entry name" value="ABC_Carb_Monos_II"/>
    <property type="match status" value="1"/>
</dbReference>
<evidence type="ECO:0000256" key="2">
    <source>
        <dbReference type="ARBA" id="ARBA00005417"/>
    </source>
</evidence>
<evidence type="ECO:0000313" key="12">
    <source>
        <dbReference type="Proteomes" id="UP000563151"/>
    </source>
</evidence>
<keyword evidence="8" id="KW-1278">Translocase</keyword>
<keyword evidence="5" id="KW-0677">Repeat</keyword>
<dbReference type="GO" id="GO:0005524">
    <property type="term" value="F:ATP binding"/>
    <property type="evidence" value="ECO:0007669"/>
    <property type="project" value="UniProtKB-KW"/>
</dbReference>
<evidence type="ECO:0000256" key="6">
    <source>
        <dbReference type="ARBA" id="ARBA00022741"/>
    </source>
</evidence>
<dbReference type="FunFam" id="3.40.50.300:FF:001390">
    <property type="entry name" value="ABC transporter, ATP-binding protein"/>
    <property type="match status" value="1"/>
</dbReference>
<dbReference type="FunFam" id="3.40.50.300:FF:000127">
    <property type="entry name" value="Ribose import ATP-binding protein RbsA"/>
    <property type="match status" value="1"/>
</dbReference>
<feature type="domain" description="ABC transporter" evidence="10">
    <location>
        <begin position="5"/>
        <end position="241"/>
    </location>
</feature>
<dbReference type="Proteomes" id="UP000563151">
    <property type="component" value="Unassembled WGS sequence"/>
</dbReference>
<proteinExistence type="inferred from homology"/>
<sequence>MGKVVEMKGITKIFPGTVANDNVDFELEKGEIHVLLGENGAGKTTLMNVLYGLYQQESGEIYINGQKVDIKNPKDAIKLGIGMVHQHFMLVHNFTVAENMVLGQEPKKGTISIDIAKAQKNTKELADKYGFNIDPKAIIEDITVGQQQKVEILKALYRGAEILILDEPTAVLTPQEIQELGVILKNLVKEGKSIILITHKLKEVMSMSDRVTIIRRGKYIDTVKTKDTDIDGLAEMMVGRKVNLVVEKHKAKVGDTILKIENLKALDHRGLPALRGVNLELRAGEILGIAGVDGNGQTELIETIVGLRKATEGNIIFKNESILGKSTKDITELGVGHIPEDRHKRGLVLKYSLLENSILGIHYRNPFAKGIMMNYENIRKHVNSLIKNFDVRTPNEDVSASALSGGNQQKLIVAREIEKDPDMIIAAQPTRGLDVGAIEYIHKRLIEERDRGRGVLLVSLELDEVMSLSDRIAVIYDGEIVDILDGKEVTEQKLGILMAGGTLHKDAEGGKKNE</sequence>
<keyword evidence="3" id="KW-0813">Transport</keyword>
<dbReference type="EMBL" id="JAAZWO010000017">
    <property type="protein sequence ID" value="MBC2398705.1"/>
    <property type="molecule type" value="Genomic_DNA"/>
</dbReference>
<dbReference type="PROSITE" id="PS00211">
    <property type="entry name" value="ABC_TRANSPORTER_1"/>
    <property type="match status" value="1"/>
</dbReference>
<reference evidence="11 12" key="1">
    <citation type="submission" date="2020-04" db="EMBL/GenBank/DDBJ databases">
        <title>Genomic insights into acetone-butanol-ethanol (ABE) fermentation by sequencing solventogenic clostridia strains.</title>
        <authorList>
            <person name="Brown S."/>
        </authorList>
    </citation>
    <scope>NUCLEOTIDE SEQUENCE [LARGE SCALE GENOMIC DNA]</scope>
    <source>
        <strain evidence="11 12">DJ011</strain>
    </source>
</reference>
<feature type="domain" description="ABC transporter" evidence="10">
    <location>
        <begin position="258"/>
        <end position="502"/>
    </location>
</feature>
<dbReference type="InterPro" id="IPR050107">
    <property type="entry name" value="ABC_carbohydrate_import_ATPase"/>
</dbReference>
<keyword evidence="4" id="KW-1003">Cell membrane</keyword>
<comment type="caution">
    <text evidence="11">The sequence shown here is derived from an EMBL/GenBank/DDBJ whole genome shotgun (WGS) entry which is preliminary data.</text>
</comment>
<dbReference type="SUPFAM" id="SSF52540">
    <property type="entry name" value="P-loop containing nucleoside triphosphate hydrolases"/>
    <property type="match status" value="2"/>
</dbReference>
<name>A0A923EDK9_CLOTT</name>
<evidence type="ECO:0000259" key="10">
    <source>
        <dbReference type="PROSITE" id="PS50893"/>
    </source>
</evidence>
<evidence type="ECO:0000313" key="11">
    <source>
        <dbReference type="EMBL" id="MBC2398705.1"/>
    </source>
</evidence>
<dbReference type="InterPro" id="IPR003439">
    <property type="entry name" value="ABC_transporter-like_ATP-bd"/>
</dbReference>
<dbReference type="InterPro" id="IPR017871">
    <property type="entry name" value="ABC_transporter-like_CS"/>
</dbReference>
<dbReference type="SMART" id="SM00382">
    <property type="entry name" value="AAA"/>
    <property type="match status" value="1"/>
</dbReference>
<dbReference type="InterPro" id="IPR003593">
    <property type="entry name" value="AAA+_ATPase"/>
</dbReference>
<gene>
    <name evidence="11" type="ORF">HGG79_13110</name>
</gene>
<dbReference type="RefSeq" id="WP_035150836.1">
    <property type="nucleotide sequence ID" value="NZ_JAAZWO010000017.1"/>
</dbReference>
<dbReference type="PANTHER" id="PTHR43790:SF4">
    <property type="entry name" value="GUANOSINE IMPORT ATP-BINDING PROTEIN NUPO"/>
    <property type="match status" value="1"/>
</dbReference>
<dbReference type="GO" id="GO:0016887">
    <property type="term" value="F:ATP hydrolysis activity"/>
    <property type="evidence" value="ECO:0007669"/>
    <property type="project" value="InterPro"/>
</dbReference>
<dbReference type="AlphaFoldDB" id="A0A923EDK9"/>
<keyword evidence="6" id="KW-0547">Nucleotide-binding</keyword>
<dbReference type="CDD" id="cd03216">
    <property type="entry name" value="ABC_Carb_Monos_I"/>
    <property type="match status" value="1"/>
</dbReference>
<dbReference type="InterPro" id="IPR027417">
    <property type="entry name" value="P-loop_NTPase"/>
</dbReference>
<evidence type="ECO:0000256" key="7">
    <source>
        <dbReference type="ARBA" id="ARBA00022840"/>
    </source>
</evidence>
<dbReference type="GO" id="GO:0005886">
    <property type="term" value="C:plasma membrane"/>
    <property type="evidence" value="ECO:0007669"/>
    <property type="project" value="UniProtKB-SubCell"/>
</dbReference>
<evidence type="ECO:0000256" key="1">
    <source>
        <dbReference type="ARBA" id="ARBA00004202"/>
    </source>
</evidence>
<accession>A0A923EDK9</accession>
<comment type="subcellular location">
    <subcellularLocation>
        <location evidence="1">Cell membrane</location>
        <topology evidence="1">Peripheral membrane protein</topology>
    </subcellularLocation>
</comment>
<evidence type="ECO:0000256" key="9">
    <source>
        <dbReference type="ARBA" id="ARBA00023136"/>
    </source>
</evidence>
<protein>
    <submittedName>
        <fullName evidence="11">ABC transporter ATP-binding protein</fullName>
    </submittedName>
</protein>
<evidence type="ECO:0000256" key="8">
    <source>
        <dbReference type="ARBA" id="ARBA00022967"/>
    </source>
</evidence>
<comment type="similarity">
    <text evidence="2">Belongs to the ABC transporter superfamily.</text>
</comment>
<keyword evidence="7 11" id="KW-0067">ATP-binding</keyword>
<dbReference type="PROSITE" id="PS50893">
    <property type="entry name" value="ABC_TRANSPORTER_2"/>
    <property type="match status" value="2"/>
</dbReference>
<dbReference type="Pfam" id="PF00005">
    <property type="entry name" value="ABC_tran"/>
    <property type="match status" value="2"/>
</dbReference>
<evidence type="ECO:0000256" key="3">
    <source>
        <dbReference type="ARBA" id="ARBA00022448"/>
    </source>
</evidence>